<dbReference type="InterPro" id="IPR036663">
    <property type="entry name" value="Fumarylacetoacetase_C_sf"/>
</dbReference>
<dbReference type="Proteomes" id="UP000256977">
    <property type="component" value="Unassembled WGS sequence"/>
</dbReference>
<reference evidence="4 5" key="1">
    <citation type="submission" date="2018-07" db="EMBL/GenBank/DDBJ databases">
        <title>Genomic Encyclopedia of Type Strains, Phase III (KMG-III): the genomes of soil and plant-associated and newly described type strains.</title>
        <authorList>
            <person name="Whitman W."/>
        </authorList>
    </citation>
    <scope>NUCLEOTIDE SEQUENCE [LARGE SCALE GENOMIC DNA]</scope>
    <source>
        <strain evidence="4 5">CECT 7287</strain>
    </source>
</reference>
<organism evidence="4 5">
    <name type="scientific">Cohnella phaseoli</name>
    <dbReference type="NCBI Taxonomy" id="456490"/>
    <lineage>
        <taxon>Bacteria</taxon>
        <taxon>Bacillati</taxon>
        <taxon>Bacillota</taxon>
        <taxon>Bacilli</taxon>
        <taxon>Bacillales</taxon>
        <taxon>Paenibacillaceae</taxon>
        <taxon>Cohnella</taxon>
    </lineage>
</organism>
<evidence type="ECO:0000256" key="2">
    <source>
        <dbReference type="ARBA" id="ARBA00022723"/>
    </source>
</evidence>
<dbReference type="Gene3D" id="3.90.850.10">
    <property type="entry name" value="Fumarylacetoacetase-like, C-terminal domain"/>
    <property type="match status" value="1"/>
</dbReference>
<keyword evidence="5" id="KW-1185">Reference proteome</keyword>
<evidence type="ECO:0000259" key="3">
    <source>
        <dbReference type="Pfam" id="PF01557"/>
    </source>
</evidence>
<proteinExistence type="inferred from homology"/>
<keyword evidence="2" id="KW-0479">Metal-binding</keyword>
<dbReference type="Pfam" id="PF01557">
    <property type="entry name" value="FAA_hydrolase"/>
    <property type="match status" value="1"/>
</dbReference>
<sequence length="293" mass="32763">MKLLTFVTDDGLKLGVKSESGVVEIPSEESWPRTMEELIAGGERMIDRIDEYVRSAIDAGELRREEELTFGPCVPSPGKIICVGLNYREHAAESQMSIPEYPVLFNKFNNSIAAHGETIPLPSYVKEGDYEVELAIVIGRTASGVARDKALDHVFGYCIANDLSSRDLQFRTNQWLLGKSLDRFCPIGPYLVTADEVGDPNSLELSCWLNGEIRQQSNTSDMIFYCDELVSYISDYITLNPGDVILTGTPQGVIFGYPPEKRVWLKDGDEIAMEIDKLGRLENRMRARAGERL</sequence>
<dbReference type="GO" id="GO:0019752">
    <property type="term" value="P:carboxylic acid metabolic process"/>
    <property type="evidence" value="ECO:0007669"/>
    <property type="project" value="UniProtKB-ARBA"/>
</dbReference>
<evidence type="ECO:0000256" key="1">
    <source>
        <dbReference type="ARBA" id="ARBA00010211"/>
    </source>
</evidence>
<comment type="caution">
    <text evidence="4">The sequence shown here is derived from an EMBL/GenBank/DDBJ whole genome shotgun (WGS) entry which is preliminary data.</text>
</comment>
<comment type="similarity">
    <text evidence="1">Belongs to the FAH family.</text>
</comment>
<dbReference type="FunFam" id="3.90.850.10:FF:000002">
    <property type="entry name" value="2-hydroxyhepta-2,4-diene-1,7-dioate isomerase"/>
    <property type="match status" value="1"/>
</dbReference>
<name>A0A3D9IU10_9BACL</name>
<protein>
    <submittedName>
        <fullName evidence="4">2-keto-4-pentenoate hydratase/2-oxohepta-3-ene-1,7-dioic acid hydratase in catechol pathway</fullName>
    </submittedName>
</protein>
<feature type="domain" description="Fumarylacetoacetase-like C-terminal" evidence="3">
    <location>
        <begin position="79"/>
        <end position="285"/>
    </location>
</feature>
<dbReference type="GO" id="GO:0046872">
    <property type="term" value="F:metal ion binding"/>
    <property type="evidence" value="ECO:0007669"/>
    <property type="project" value="UniProtKB-KW"/>
</dbReference>
<dbReference type="InterPro" id="IPR011234">
    <property type="entry name" value="Fumarylacetoacetase-like_C"/>
</dbReference>
<dbReference type="SUPFAM" id="SSF56529">
    <property type="entry name" value="FAH"/>
    <property type="match status" value="1"/>
</dbReference>
<dbReference type="OrthoDB" id="9805307at2"/>
<dbReference type="PANTHER" id="PTHR42796:SF4">
    <property type="entry name" value="FUMARYLACETOACETATE HYDROLASE DOMAIN-CONTAINING PROTEIN 2A"/>
    <property type="match status" value="1"/>
</dbReference>
<evidence type="ECO:0000313" key="4">
    <source>
        <dbReference type="EMBL" id="RED65238.1"/>
    </source>
</evidence>
<dbReference type="GO" id="GO:0016853">
    <property type="term" value="F:isomerase activity"/>
    <property type="evidence" value="ECO:0007669"/>
    <property type="project" value="UniProtKB-ARBA"/>
</dbReference>
<dbReference type="PANTHER" id="PTHR42796">
    <property type="entry name" value="FUMARYLACETOACETATE HYDROLASE DOMAIN-CONTAINING PROTEIN 2A-RELATED"/>
    <property type="match status" value="1"/>
</dbReference>
<accession>A0A3D9IU10</accession>
<gene>
    <name evidence="4" type="ORF">DFP98_121129</name>
</gene>
<dbReference type="RefSeq" id="WP_116063158.1">
    <property type="nucleotide sequence ID" value="NZ_QRDZ01000021.1"/>
</dbReference>
<dbReference type="AlphaFoldDB" id="A0A3D9IU10"/>
<evidence type="ECO:0000313" key="5">
    <source>
        <dbReference type="Proteomes" id="UP000256977"/>
    </source>
</evidence>
<dbReference type="EMBL" id="QRDZ01000021">
    <property type="protein sequence ID" value="RED65238.1"/>
    <property type="molecule type" value="Genomic_DNA"/>
</dbReference>
<dbReference type="InterPro" id="IPR051121">
    <property type="entry name" value="FAH"/>
</dbReference>